<protein>
    <submittedName>
        <fullName evidence="1">Uncharacterized protein</fullName>
    </submittedName>
</protein>
<organism evidence="1 2">
    <name type="scientific">Pleomorphomonas diazotrophica</name>
    <dbReference type="NCBI Taxonomy" id="1166257"/>
    <lineage>
        <taxon>Bacteria</taxon>
        <taxon>Pseudomonadati</taxon>
        <taxon>Pseudomonadota</taxon>
        <taxon>Alphaproteobacteria</taxon>
        <taxon>Hyphomicrobiales</taxon>
        <taxon>Pleomorphomonadaceae</taxon>
        <taxon>Pleomorphomonas</taxon>
    </lineage>
</organism>
<comment type="caution">
    <text evidence="1">The sequence shown here is derived from an EMBL/GenBank/DDBJ whole genome shotgun (WGS) entry which is preliminary data.</text>
</comment>
<keyword evidence="2" id="KW-1185">Reference proteome</keyword>
<name>A0A1I4UL23_9HYPH</name>
<dbReference type="RefSeq" id="WP_101290224.1">
    <property type="nucleotide sequence ID" value="NZ_FOUQ01000008.1"/>
</dbReference>
<accession>A0A1I4UL23</accession>
<dbReference type="Proteomes" id="UP000233491">
    <property type="component" value="Unassembled WGS sequence"/>
</dbReference>
<dbReference type="AlphaFoldDB" id="A0A1I4UL23"/>
<sequence length="87" mass="9042">MSTVISQVLTTVNAPYSVKVSAHELAAKLQDPASAASFDASAFAFFSEVSPKLQTEFLDEMGVSRADAVAVATLFSDAAGYKLPLAA</sequence>
<proteinExistence type="predicted"/>
<evidence type="ECO:0000313" key="2">
    <source>
        <dbReference type="Proteomes" id="UP000233491"/>
    </source>
</evidence>
<dbReference type="EMBL" id="PJNW01000012">
    <property type="protein sequence ID" value="PKR88381.1"/>
    <property type="molecule type" value="Genomic_DNA"/>
</dbReference>
<reference evidence="1 2" key="1">
    <citation type="submission" date="2017-12" db="EMBL/GenBank/DDBJ databases">
        <title>Anaerobic carbon monoxide metabolism by Pleomorphomonas carboxyditropha sp. nov., a new mesophilic hydrogenogenic carboxidotroph.</title>
        <authorList>
            <person name="Esquivel-Elizondo S."/>
            <person name="Krajmalnik-Brown R."/>
        </authorList>
    </citation>
    <scope>NUCLEOTIDE SEQUENCE [LARGE SCALE GENOMIC DNA]</scope>
    <source>
        <strain evidence="1 2">R5-392</strain>
    </source>
</reference>
<dbReference type="OrthoDB" id="7474776at2"/>
<evidence type="ECO:0000313" key="1">
    <source>
        <dbReference type="EMBL" id="PKR88381.1"/>
    </source>
</evidence>
<gene>
    <name evidence="1" type="ORF">CXZ10_15295</name>
</gene>